<dbReference type="EMBL" id="CP102294">
    <property type="protein sequence ID" value="UWN57502.1"/>
    <property type="molecule type" value="Genomic_DNA"/>
</dbReference>
<dbReference type="InterPro" id="IPR023753">
    <property type="entry name" value="FAD/NAD-binding_dom"/>
</dbReference>
<feature type="domain" description="FAD/NAD(P)-binding" evidence="9">
    <location>
        <begin position="16"/>
        <end position="335"/>
    </location>
</feature>
<dbReference type="PANTHER" id="PTHR43706:SF47">
    <property type="entry name" value="EXTERNAL NADH-UBIQUINONE OXIDOREDUCTASE 1, MITOCHONDRIAL-RELATED"/>
    <property type="match status" value="1"/>
</dbReference>
<gene>
    <name evidence="10" type="ORF">NQ491_01635</name>
</gene>
<evidence type="ECO:0000256" key="1">
    <source>
        <dbReference type="ARBA" id="ARBA00005272"/>
    </source>
</evidence>
<keyword evidence="4" id="KW-0274">FAD</keyword>
<name>A0ABY5V035_9BACT</name>
<keyword evidence="8" id="KW-1133">Transmembrane helix</keyword>
<evidence type="ECO:0000256" key="3">
    <source>
        <dbReference type="ARBA" id="ARBA00022630"/>
    </source>
</evidence>
<accession>A0ABY5V035</accession>
<evidence type="ECO:0000256" key="2">
    <source>
        <dbReference type="ARBA" id="ARBA00012637"/>
    </source>
</evidence>
<sequence>MTPIMALNIPHTSKKRIVVVGGGFAGLAVIRALRRTRCQVVLIDKHNYHMFKPLLYQVASSQLNVGDIAFPFRKIFNGWKDFYFRMAYIESVDPTRKILLTTAGEVEYDYLILATGCVPNFFGIDAVKREALAMSNITDALNIRNRVLRNFELAVTAATDAERVSRLNVVIVGGGASGVEIAGALAEMRRYVMPRDYPRLDMSHMHIYLVEGQDRILAAMSEKTSTEALDTLKRKGVEVLLNKKMTDYREGQAVFDDGERIPTCNLVWTSGIKCSTIEGIDQEKPERGNRIGVDAFNRVRGYDDIFAIGDLSIMHDDLSYENGHPQLARVAISQGKHLAKNLMSSFRGKEMKPYRYRNMGVMATVGRNRAFVEWKNIQFGGFVAWLTWSFVHIMFLLGIQGKVKVFWGWVWNYLGHDLPIRLIIGSYERSKRSDAR</sequence>
<dbReference type="Proteomes" id="UP001059295">
    <property type="component" value="Chromosome"/>
</dbReference>
<dbReference type="EC" id="1.6.5.9" evidence="2"/>
<comment type="catalytic activity">
    <reaction evidence="7">
        <text>a quinone + NADH + H(+) = a quinol + NAD(+)</text>
        <dbReference type="Rhea" id="RHEA:46160"/>
        <dbReference type="ChEBI" id="CHEBI:15378"/>
        <dbReference type="ChEBI" id="CHEBI:24646"/>
        <dbReference type="ChEBI" id="CHEBI:57540"/>
        <dbReference type="ChEBI" id="CHEBI:57945"/>
        <dbReference type="ChEBI" id="CHEBI:132124"/>
        <dbReference type="EC" id="1.6.5.9"/>
    </reaction>
</comment>
<dbReference type="PRINTS" id="PR00368">
    <property type="entry name" value="FADPNR"/>
</dbReference>
<dbReference type="RefSeq" id="WP_232423180.1">
    <property type="nucleotide sequence ID" value="NZ_CAPH01000006.1"/>
</dbReference>
<keyword evidence="6" id="KW-0520">NAD</keyword>
<evidence type="ECO:0000256" key="8">
    <source>
        <dbReference type="SAM" id="Phobius"/>
    </source>
</evidence>
<evidence type="ECO:0000256" key="4">
    <source>
        <dbReference type="ARBA" id="ARBA00022827"/>
    </source>
</evidence>
<proteinExistence type="inferred from homology"/>
<keyword evidence="5" id="KW-0560">Oxidoreductase</keyword>
<keyword evidence="8" id="KW-0812">Transmembrane</keyword>
<dbReference type="InterPro" id="IPR045024">
    <property type="entry name" value="NDH-2"/>
</dbReference>
<dbReference type="PRINTS" id="PR00411">
    <property type="entry name" value="PNDRDTASEI"/>
</dbReference>
<protein>
    <recommendedName>
        <fullName evidence="2">NADH:ubiquinone reductase (non-electrogenic)</fullName>
        <ecNumber evidence="2">1.6.5.9</ecNumber>
    </recommendedName>
</protein>
<dbReference type="InterPro" id="IPR036188">
    <property type="entry name" value="FAD/NAD-bd_sf"/>
</dbReference>
<evidence type="ECO:0000313" key="11">
    <source>
        <dbReference type="Proteomes" id="UP001059295"/>
    </source>
</evidence>
<dbReference type="PANTHER" id="PTHR43706">
    <property type="entry name" value="NADH DEHYDROGENASE"/>
    <property type="match status" value="1"/>
</dbReference>
<evidence type="ECO:0000313" key="10">
    <source>
        <dbReference type="EMBL" id="UWN57502.1"/>
    </source>
</evidence>
<evidence type="ECO:0000256" key="7">
    <source>
        <dbReference type="ARBA" id="ARBA00047599"/>
    </source>
</evidence>
<keyword evidence="3" id="KW-0285">Flavoprotein</keyword>
<evidence type="ECO:0000259" key="9">
    <source>
        <dbReference type="Pfam" id="PF07992"/>
    </source>
</evidence>
<dbReference type="SUPFAM" id="SSF51905">
    <property type="entry name" value="FAD/NAD(P)-binding domain"/>
    <property type="match status" value="2"/>
</dbReference>
<feature type="transmembrane region" description="Helical" evidence="8">
    <location>
        <begin position="379"/>
        <end position="399"/>
    </location>
</feature>
<evidence type="ECO:0000256" key="6">
    <source>
        <dbReference type="ARBA" id="ARBA00023027"/>
    </source>
</evidence>
<dbReference type="Gene3D" id="3.50.50.100">
    <property type="match status" value="1"/>
</dbReference>
<reference evidence="10" key="1">
    <citation type="journal article" date="2022" name="Cell">
        <title>Design, construction, and in vivo augmentation of a complex gut microbiome.</title>
        <authorList>
            <person name="Cheng A.G."/>
            <person name="Ho P.Y."/>
            <person name="Aranda-Diaz A."/>
            <person name="Jain S."/>
            <person name="Yu F.B."/>
            <person name="Meng X."/>
            <person name="Wang M."/>
            <person name="Iakiviak M."/>
            <person name="Nagashima K."/>
            <person name="Zhao A."/>
            <person name="Murugkar P."/>
            <person name="Patil A."/>
            <person name="Atabakhsh K."/>
            <person name="Weakley A."/>
            <person name="Yan J."/>
            <person name="Brumbaugh A.R."/>
            <person name="Higginbottom S."/>
            <person name="Dimas A."/>
            <person name="Shiver A.L."/>
            <person name="Deutschbauer A."/>
            <person name="Neff N."/>
            <person name="Sonnenburg J.L."/>
            <person name="Huang K.C."/>
            <person name="Fischbach M.A."/>
        </authorList>
    </citation>
    <scope>NUCLEOTIDE SEQUENCE</scope>
    <source>
        <strain evidence="10">AP11</strain>
    </source>
</reference>
<dbReference type="GeneID" id="82890395"/>
<organism evidence="10 11">
    <name type="scientific">Alistipes ihumii AP11</name>
    <dbReference type="NCBI Taxonomy" id="1211813"/>
    <lineage>
        <taxon>Bacteria</taxon>
        <taxon>Pseudomonadati</taxon>
        <taxon>Bacteroidota</taxon>
        <taxon>Bacteroidia</taxon>
        <taxon>Bacteroidales</taxon>
        <taxon>Rikenellaceae</taxon>
        <taxon>Alistipes</taxon>
    </lineage>
</organism>
<comment type="similarity">
    <text evidence="1">Belongs to the NADH dehydrogenase family.</text>
</comment>
<keyword evidence="8" id="KW-0472">Membrane</keyword>
<evidence type="ECO:0000256" key="5">
    <source>
        <dbReference type="ARBA" id="ARBA00023002"/>
    </source>
</evidence>
<dbReference type="Pfam" id="PF07992">
    <property type="entry name" value="Pyr_redox_2"/>
    <property type="match status" value="1"/>
</dbReference>
<keyword evidence="11" id="KW-1185">Reference proteome</keyword>